<evidence type="ECO:0000313" key="2">
    <source>
        <dbReference type="Proteomes" id="UP000283569"/>
    </source>
</evidence>
<dbReference type="EMBL" id="MRDB01000180">
    <property type="protein sequence ID" value="RKL19994.1"/>
    <property type="molecule type" value="Genomic_DNA"/>
</dbReference>
<comment type="caution">
    <text evidence="1">The sequence shown here is derived from an EMBL/GenBank/DDBJ whole genome shotgun (WGS) entry which is preliminary data.</text>
</comment>
<organism evidence="1 2">
    <name type="scientific">Gibberella intermedia</name>
    <name type="common">Bulb rot disease fungus</name>
    <name type="synonym">Fusarium proliferatum</name>
    <dbReference type="NCBI Taxonomy" id="948311"/>
    <lineage>
        <taxon>Eukaryota</taxon>
        <taxon>Fungi</taxon>
        <taxon>Dikarya</taxon>
        <taxon>Ascomycota</taxon>
        <taxon>Pezizomycotina</taxon>
        <taxon>Sordariomycetes</taxon>
        <taxon>Hypocreomycetidae</taxon>
        <taxon>Hypocreales</taxon>
        <taxon>Nectriaceae</taxon>
        <taxon>Fusarium</taxon>
        <taxon>Fusarium fujikuroi species complex</taxon>
    </lineage>
</organism>
<dbReference type="AlphaFoldDB" id="A0A420RSK5"/>
<reference evidence="1 2" key="1">
    <citation type="journal article" date="2018" name="Sci. Rep.">
        <title>Characterisation of pathogen-specific regions and novel effector candidates in Fusarium oxysporum f. sp. cepae.</title>
        <authorList>
            <person name="Armitage A.D."/>
            <person name="Taylor A."/>
            <person name="Sobczyk M.K."/>
            <person name="Baxter L."/>
            <person name="Greenfield B.P."/>
            <person name="Bates H.J."/>
            <person name="Wilson F."/>
            <person name="Jackson A.C."/>
            <person name="Ott S."/>
            <person name="Harrison R.J."/>
            <person name="Clarkson J.P."/>
        </authorList>
    </citation>
    <scope>NUCLEOTIDE SEQUENCE [LARGE SCALE GENOMIC DNA]</scope>
    <source>
        <strain evidence="1 2">Fp_A8</strain>
    </source>
</reference>
<evidence type="ECO:0000313" key="1">
    <source>
        <dbReference type="EMBL" id="RKL19994.1"/>
    </source>
</evidence>
<dbReference type="Proteomes" id="UP000283569">
    <property type="component" value="Unassembled WGS sequence"/>
</dbReference>
<proteinExistence type="predicted"/>
<name>A0A420RSK5_GIBIN</name>
<sequence length="84" mass="8643">MVLAVPRAQRRERVLSVPVAIAALVAFPGEADHKAEGEVEATDAADHAADPPQLAVALVLQPGVERASVHGPGLGRPPRSAPLT</sequence>
<accession>A0A420RSK5</accession>
<protein>
    <submittedName>
        <fullName evidence="1">Uncharacterized protein</fullName>
    </submittedName>
</protein>
<gene>
    <name evidence="1" type="ORF">BFJ72_g15114</name>
</gene>